<dbReference type="PROSITE" id="PS51318">
    <property type="entry name" value="TAT"/>
    <property type="match status" value="1"/>
</dbReference>
<organism evidence="5 6">
    <name type="scientific">Streptomyces cadmiisoli</name>
    <dbReference type="NCBI Taxonomy" id="2184053"/>
    <lineage>
        <taxon>Bacteria</taxon>
        <taxon>Bacillati</taxon>
        <taxon>Actinomycetota</taxon>
        <taxon>Actinomycetes</taxon>
        <taxon>Kitasatosporales</taxon>
        <taxon>Streptomycetaceae</taxon>
        <taxon>Streptomyces</taxon>
        <taxon>Streptomyces aurantiacus group</taxon>
    </lineage>
</organism>
<dbReference type="PANTHER" id="PTHR30222:SF17">
    <property type="entry name" value="SPERMIDINE_PUTRESCINE-BINDING PERIPLASMIC PROTEIN"/>
    <property type="match status" value="1"/>
</dbReference>
<reference evidence="6" key="1">
    <citation type="submission" date="2018-06" db="EMBL/GenBank/DDBJ databases">
        <authorList>
            <person name="Li K."/>
        </authorList>
    </citation>
    <scope>NUCLEOTIDE SEQUENCE [LARGE SCALE GENOMIC DNA]</scope>
    <source>
        <strain evidence="6">ZFG47</strain>
        <plasmid evidence="6">unnamed1</plasmid>
    </source>
</reference>
<dbReference type="Pfam" id="PF13416">
    <property type="entry name" value="SBP_bac_8"/>
    <property type="match status" value="1"/>
</dbReference>
<keyword evidence="4" id="KW-0574">Periplasm</keyword>
<dbReference type="AlphaFoldDB" id="A0A2Z4JEJ1"/>
<evidence type="ECO:0000256" key="3">
    <source>
        <dbReference type="ARBA" id="ARBA00022729"/>
    </source>
</evidence>
<protein>
    <submittedName>
        <fullName evidence="5">Spermidine/putrescine ABC transporter substrate-binding protein</fullName>
    </submittedName>
</protein>
<evidence type="ECO:0000256" key="4">
    <source>
        <dbReference type="ARBA" id="ARBA00022764"/>
    </source>
</evidence>
<evidence type="ECO:0000256" key="1">
    <source>
        <dbReference type="ARBA" id="ARBA00004418"/>
    </source>
</evidence>
<dbReference type="GeneID" id="32588350"/>
<dbReference type="EMBL" id="CP030074">
    <property type="protein sequence ID" value="AWW43486.1"/>
    <property type="molecule type" value="Genomic_DNA"/>
</dbReference>
<dbReference type="PROSITE" id="PS51257">
    <property type="entry name" value="PROKAR_LIPOPROTEIN"/>
    <property type="match status" value="1"/>
</dbReference>
<evidence type="ECO:0000256" key="2">
    <source>
        <dbReference type="ARBA" id="ARBA00022448"/>
    </source>
</evidence>
<accession>A0A2Z4JEJ1</accession>
<dbReference type="GO" id="GO:0042597">
    <property type="term" value="C:periplasmic space"/>
    <property type="evidence" value="ECO:0007669"/>
    <property type="project" value="UniProtKB-SubCell"/>
</dbReference>
<keyword evidence="3" id="KW-0732">Signal</keyword>
<dbReference type="KEGG" id="scad:DN051_43880"/>
<dbReference type="PRINTS" id="PR00909">
    <property type="entry name" value="SPERMDNBNDNG"/>
</dbReference>
<keyword evidence="5" id="KW-0614">Plasmid</keyword>
<dbReference type="PANTHER" id="PTHR30222">
    <property type="entry name" value="SPERMIDINE/PUTRESCINE-BINDING PERIPLASMIC PROTEIN"/>
    <property type="match status" value="1"/>
</dbReference>
<evidence type="ECO:0000313" key="5">
    <source>
        <dbReference type="EMBL" id="AWW43486.1"/>
    </source>
</evidence>
<proteinExistence type="predicted"/>
<evidence type="ECO:0000313" key="6">
    <source>
        <dbReference type="Proteomes" id="UP000249616"/>
    </source>
</evidence>
<dbReference type="RefSeq" id="WP_053760722.1">
    <property type="nucleotide sequence ID" value="NZ_CP030074.1"/>
</dbReference>
<dbReference type="InterPro" id="IPR006059">
    <property type="entry name" value="SBP"/>
</dbReference>
<keyword evidence="6" id="KW-1185">Reference proteome</keyword>
<sequence length="372" mass="40395">MTSFMRAGLSRRAALRGGLGFAAGMASMTLTGCGSTEPNPAAAPKVKPVPDGDITWFTWDGYVAPEVVAGFEKKYGVKVTQTFFDSDDAMLQKLATGLPYDLVTNNSAYLARSIAGGLVRPFDYADLKNIDQLVPFFKNAPYDKGAERYSVPYGLSSTGYLVRKDKAETTRSWSDLWNSTAAKGHITVLPQMEETIGMSLLRNGKDLNSADEAEVTAAVDELIALKPALLNVSSDTENDVAGGNAWIAHTWPGTAYRIIKASKTPEVFDFVQPKEGVPFGGDLLTIGAKAKAPGTAMLFIDWVLEAENAARNVTATGYPNGTLSGDAQYAELVKDYPFLDMGTETYEQARWKDSPTGARLQMYTQQWNRFKA</sequence>
<dbReference type="Proteomes" id="UP000249616">
    <property type="component" value="Plasmid unnamed1"/>
</dbReference>
<dbReference type="InterPro" id="IPR006311">
    <property type="entry name" value="TAT_signal"/>
</dbReference>
<comment type="subcellular location">
    <subcellularLocation>
        <location evidence="1">Periplasm</location>
    </subcellularLocation>
</comment>
<dbReference type="Gene3D" id="3.40.190.10">
    <property type="entry name" value="Periplasmic binding protein-like II"/>
    <property type="match status" value="2"/>
</dbReference>
<dbReference type="InterPro" id="IPR001188">
    <property type="entry name" value="Sperm_putr-bd"/>
</dbReference>
<dbReference type="SUPFAM" id="SSF53850">
    <property type="entry name" value="Periplasmic binding protein-like II"/>
    <property type="match status" value="1"/>
</dbReference>
<geneLocation type="plasmid" evidence="5 6">
    <name>unnamed1</name>
</geneLocation>
<dbReference type="CDD" id="cd13590">
    <property type="entry name" value="PBP2_PotD_PotF_like"/>
    <property type="match status" value="1"/>
</dbReference>
<dbReference type="GO" id="GO:0019808">
    <property type="term" value="F:polyamine binding"/>
    <property type="evidence" value="ECO:0007669"/>
    <property type="project" value="InterPro"/>
</dbReference>
<gene>
    <name evidence="5" type="ORF">DN051_43880</name>
</gene>
<dbReference type="GO" id="GO:0015846">
    <property type="term" value="P:polyamine transport"/>
    <property type="evidence" value="ECO:0007669"/>
    <property type="project" value="InterPro"/>
</dbReference>
<name>A0A2Z4JEJ1_9ACTN</name>
<keyword evidence="2" id="KW-0813">Transport</keyword>